<evidence type="ECO:0000313" key="4">
    <source>
        <dbReference type="EMBL" id="QCW80875.1"/>
    </source>
</evidence>
<dbReference type="OrthoDB" id="9804504at2"/>
<dbReference type="Gene3D" id="3.40.50.300">
    <property type="entry name" value="P-loop containing nucleotide triphosphate hydrolases"/>
    <property type="match status" value="1"/>
</dbReference>
<accession>A0A4V1IJC0</accession>
<dbReference type="InterPro" id="IPR027417">
    <property type="entry name" value="P-loop_NTPase"/>
</dbReference>
<dbReference type="Proteomes" id="UP000305881">
    <property type="component" value="Chromosome"/>
</dbReference>
<dbReference type="SUPFAM" id="SSF52540">
    <property type="entry name" value="P-loop containing nucleoside triphosphate hydrolases"/>
    <property type="match status" value="1"/>
</dbReference>
<dbReference type="Pfam" id="PF00685">
    <property type="entry name" value="Sulfotransfer_1"/>
    <property type="match status" value="1"/>
</dbReference>
<dbReference type="AlphaFoldDB" id="A0A4V1IJC0"/>
<name>A0A4V1IJC0_METBY</name>
<keyword evidence="2" id="KW-0808">Transferase</keyword>
<comment type="similarity">
    <text evidence="1">Belongs to the sulfotransferase 1 family.</text>
</comment>
<sequence length="267" mass="30895">MAITRTDNMIAFAKEKLIEYKYYKYLPQKTKNSDIYIVEFPKSGVTWFSSIIANINLIESGSIHRATYYNISQIIPDVQVSRSIIDEPMWDMPKFRFIKSHYGYCPFYNHVIYLVRNPVSVMNSYYGFMAQRQQFSGSLIDFVTNKKYGIQAWKSHVEGWLNKPKSQRMHVLKFEDLRKNTLDAIIELYTNLGVGISSDTANEAIELVSLESMKQNESLYNKHDPLRKLQFVGTGKAAADMDASVRQYIISETKELLDILGYSVDEI</sequence>
<evidence type="ECO:0000256" key="2">
    <source>
        <dbReference type="ARBA" id="ARBA00022679"/>
    </source>
</evidence>
<dbReference type="STRING" id="675511.GCA_000341735_02934"/>
<dbReference type="KEGG" id="mbur:EQU24_00340"/>
<proteinExistence type="inferred from homology"/>
<gene>
    <name evidence="4" type="ORF">EQU24_00340</name>
</gene>
<evidence type="ECO:0000256" key="1">
    <source>
        <dbReference type="ARBA" id="ARBA00005771"/>
    </source>
</evidence>
<dbReference type="PANTHER" id="PTHR11783">
    <property type="entry name" value="SULFOTRANSFERASE SULT"/>
    <property type="match status" value="1"/>
</dbReference>
<reference evidence="5" key="1">
    <citation type="journal article" date="2019" name="J. Bacteriol.">
        <title>A Mutagenic Screen Identifies a TonB-Dependent Receptor Required for the Lanthanide Metal Switch in the Type I Methanotroph 'Methylotuvimicrobium buryatense' 5GB1C.</title>
        <authorList>
            <person name="Groom J.D."/>
            <person name="Ford S.M."/>
            <person name="Pesesky M.W."/>
            <person name="Lidstrom M.E."/>
        </authorList>
    </citation>
    <scope>NUCLEOTIDE SEQUENCE [LARGE SCALE GENOMIC DNA]</scope>
    <source>
        <strain evidence="5">5GB1C</strain>
    </source>
</reference>
<organism evidence="4 5">
    <name type="scientific">Methylotuvimicrobium buryatense</name>
    <name type="common">Methylomicrobium buryatense</name>
    <dbReference type="NCBI Taxonomy" id="95641"/>
    <lineage>
        <taxon>Bacteria</taxon>
        <taxon>Pseudomonadati</taxon>
        <taxon>Pseudomonadota</taxon>
        <taxon>Gammaproteobacteria</taxon>
        <taxon>Methylococcales</taxon>
        <taxon>Methylococcaceae</taxon>
        <taxon>Methylotuvimicrobium</taxon>
    </lineage>
</organism>
<dbReference type="GO" id="GO:0008146">
    <property type="term" value="F:sulfotransferase activity"/>
    <property type="evidence" value="ECO:0007669"/>
    <property type="project" value="InterPro"/>
</dbReference>
<evidence type="ECO:0000259" key="3">
    <source>
        <dbReference type="Pfam" id="PF00685"/>
    </source>
</evidence>
<keyword evidence="5" id="KW-1185">Reference proteome</keyword>
<dbReference type="EMBL" id="CP035467">
    <property type="protein sequence ID" value="QCW80875.1"/>
    <property type="molecule type" value="Genomic_DNA"/>
</dbReference>
<dbReference type="InterPro" id="IPR000863">
    <property type="entry name" value="Sulfotransferase_dom"/>
</dbReference>
<evidence type="ECO:0000313" key="5">
    <source>
        <dbReference type="Proteomes" id="UP000305881"/>
    </source>
</evidence>
<feature type="domain" description="Sulfotransferase" evidence="3">
    <location>
        <begin position="33"/>
        <end position="222"/>
    </location>
</feature>
<protein>
    <recommendedName>
        <fullName evidence="3">Sulfotransferase domain-containing protein</fullName>
    </recommendedName>
</protein>